<dbReference type="PANTHER" id="PTHR43712">
    <property type="entry name" value="PUTATIVE (AFU_ORTHOLOGUE AFUA_4G14580)-RELATED"/>
    <property type="match status" value="1"/>
</dbReference>
<proteinExistence type="predicted"/>
<dbReference type="Gene3D" id="3.40.50.150">
    <property type="entry name" value="Vaccinia Virus protein VP39"/>
    <property type="match status" value="1"/>
</dbReference>
<dbReference type="PANTHER" id="PTHR43712:SF4">
    <property type="entry name" value="O-METHYLTRANSFERASE DOMAIN-CONTAINING PROTEIN"/>
    <property type="match status" value="1"/>
</dbReference>
<dbReference type="EMBL" id="PQXJ01000042">
    <property type="protein sequence ID" value="TGO67431.1"/>
    <property type="molecule type" value="Genomic_DNA"/>
</dbReference>
<dbReference type="GO" id="GO:0004252">
    <property type="term" value="F:serine-type endopeptidase activity"/>
    <property type="evidence" value="ECO:0007669"/>
    <property type="project" value="InterPro"/>
</dbReference>
<dbReference type="InterPro" id="IPR029063">
    <property type="entry name" value="SAM-dependent_MTases_sf"/>
</dbReference>
<evidence type="ECO:0008006" key="3">
    <source>
        <dbReference type="Google" id="ProtNLM"/>
    </source>
</evidence>
<accession>A0A4Z1J1C3</accession>
<reference evidence="1 2" key="1">
    <citation type="submission" date="2017-12" db="EMBL/GenBank/DDBJ databases">
        <title>Comparative genomics of Botrytis spp.</title>
        <authorList>
            <person name="Valero-Jimenez C.A."/>
            <person name="Tapia P."/>
            <person name="Veloso J."/>
            <person name="Silva-Moreno E."/>
            <person name="Staats M."/>
            <person name="Valdes J.H."/>
            <person name="Van Kan J.A.L."/>
        </authorList>
    </citation>
    <scope>NUCLEOTIDE SEQUENCE [LARGE SCALE GENOMIC DNA]</scope>
    <source>
        <strain evidence="1 2">MUCL2120</strain>
    </source>
</reference>
<dbReference type="InterPro" id="IPR036852">
    <property type="entry name" value="Peptidase_S8/S53_dom_sf"/>
</dbReference>
<keyword evidence="2" id="KW-1185">Reference proteome</keyword>
<evidence type="ECO:0000313" key="2">
    <source>
        <dbReference type="Proteomes" id="UP000297452"/>
    </source>
</evidence>
<gene>
    <name evidence="1" type="ORF">BOTNAR_0042g00160</name>
</gene>
<dbReference type="GO" id="GO:0006508">
    <property type="term" value="P:proteolysis"/>
    <property type="evidence" value="ECO:0007669"/>
    <property type="project" value="InterPro"/>
</dbReference>
<name>A0A4Z1J1C3_9HELO</name>
<evidence type="ECO:0000313" key="1">
    <source>
        <dbReference type="EMBL" id="TGO67431.1"/>
    </source>
</evidence>
<dbReference type="Proteomes" id="UP000297452">
    <property type="component" value="Unassembled WGS sequence"/>
</dbReference>
<dbReference type="SUPFAM" id="SSF52743">
    <property type="entry name" value="Subtilisin-like"/>
    <property type="match status" value="1"/>
</dbReference>
<dbReference type="SUPFAM" id="SSF53335">
    <property type="entry name" value="S-adenosyl-L-methionine-dependent methyltransferases"/>
    <property type="match status" value="1"/>
</dbReference>
<dbReference type="Gene3D" id="3.40.50.200">
    <property type="entry name" value="Peptidase S8/S53 domain"/>
    <property type="match status" value="1"/>
</dbReference>
<organism evidence="1 2">
    <name type="scientific">Botryotinia narcissicola</name>
    <dbReference type="NCBI Taxonomy" id="278944"/>
    <lineage>
        <taxon>Eukaryota</taxon>
        <taxon>Fungi</taxon>
        <taxon>Dikarya</taxon>
        <taxon>Ascomycota</taxon>
        <taxon>Pezizomycotina</taxon>
        <taxon>Leotiomycetes</taxon>
        <taxon>Helotiales</taxon>
        <taxon>Sclerotiniaceae</taxon>
        <taxon>Botryotinia</taxon>
    </lineage>
</organism>
<protein>
    <recommendedName>
        <fullName evidence="3">O-methyltransferase domain-containing protein</fullName>
    </recommendedName>
</protein>
<comment type="caution">
    <text evidence="1">The sequence shown here is derived from an EMBL/GenBank/DDBJ whole genome shotgun (WGS) entry which is preliminary data.</text>
</comment>
<dbReference type="AlphaFoldDB" id="A0A4Z1J1C3"/>
<dbReference type="OrthoDB" id="2410195at2759"/>
<sequence>METLCDKVQVFTDGPGESRRILNPSAGTANKDPRRLSQHYWVDIMDKFAPLGLVAGNNFLQANPDENTVVLGGPIRVALIDDGIDITRLKHKHNGQWQIKYIGSAQEELYVLKLNDHLYGNKRQIEALSAAQTIREAVAKDVHIIFMSWTIPRPDENRTRKALEAAISEARQKKIPMFCSASDGGPIEDKTFPWAAAKINIFRIDRILRHFASTYTIREIAQSAFTANETTRSLASPAGKVNIVYGFNTLNKAFQELPDFLKENSPVSWTSVVPLVEKLREADPNVPLFVDIGGGHGYQCDAFRKATTEHVLPGRVVLKDLPGRLAEAPKYKDIEMIAQDFYEKQQIQGAKQVPQHIKDAMSPKSILLIDEIVIPDTGASPFSTQLDFTMMAFLGSTERTITHWRELLGDLGFELAKVHPYDTELEYSILEAVRVRS</sequence>